<feature type="region of interest" description="Disordered" evidence="1">
    <location>
        <begin position="1"/>
        <end position="21"/>
    </location>
</feature>
<protein>
    <submittedName>
        <fullName evidence="4">Glycosyltransferase</fullName>
        <ecNumber evidence="4">2.4.-.-</ecNumber>
    </submittedName>
</protein>
<organism evidence="4 5">
    <name type="scientific">Lysobacter cavernae</name>
    <dbReference type="NCBI Taxonomy" id="1685901"/>
    <lineage>
        <taxon>Bacteria</taxon>
        <taxon>Pseudomonadati</taxon>
        <taxon>Pseudomonadota</taxon>
        <taxon>Gammaproteobacteria</taxon>
        <taxon>Lysobacterales</taxon>
        <taxon>Lysobacteraceae</taxon>
        <taxon>Lysobacter</taxon>
    </lineage>
</organism>
<dbReference type="InterPro" id="IPR050194">
    <property type="entry name" value="Glycosyltransferase_grp1"/>
</dbReference>
<dbReference type="PANTHER" id="PTHR45947:SF3">
    <property type="entry name" value="SULFOQUINOVOSYL TRANSFERASE SQD2"/>
    <property type="match status" value="1"/>
</dbReference>
<dbReference type="CDD" id="cd03811">
    <property type="entry name" value="GT4_GT28_WabH-like"/>
    <property type="match status" value="1"/>
</dbReference>
<keyword evidence="5" id="KW-1185">Reference proteome</keyword>
<name>A0ABV7RNL7_9GAMM</name>
<dbReference type="InterPro" id="IPR028098">
    <property type="entry name" value="Glyco_trans_4-like_N"/>
</dbReference>
<sequence length="402" mass="43548">MNAHAPAPAASVVTARPTPAAASTRLQARPVLQLRSSAGLYGADRMVLALNQALSGQHVPSRLLSIHNYRMHEQALHAMARAKGQHAELLPCRGRFDLGTVRALAAQIDAVGAPVLHVHDYKSAFYAWLATRQRPLPMVATLHGWLVDSHSQRLYNRIELALLRRFDALAVVSHEQIEPLLRAGIPRGRIHQVDNGIELPSGDVSDAAALRREFGLDAARFVFGAVARLSPEKNLAMLLEAITPLAKADAGVALVIAGDGPERAILEARAQSLGIASSVHFLGARADMERLYPVFDCLVLPSLSEGMPLVVLEAMAFSLPILASAVGGIPRLLAHTEHGRLVRPGDADALRAELQAASAEPGRRDRHARSYVRHQHSPEAMAQRYLTVYRSLPTGRHERTTA</sequence>
<dbReference type="Pfam" id="PF00534">
    <property type="entry name" value="Glycos_transf_1"/>
    <property type="match status" value="1"/>
</dbReference>
<dbReference type="InterPro" id="IPR001296">
    <property type="entry name" value="Glyco_trans_1"/>
</dbReference>
<dbReference type="Proteomes" id="UP001595740">
    <property type="component" value="Unassembled WGS sequence"/>
</dbReference>
<evidence type="ECO:0000313" key="5">
    <source>
        <dbReference type="Proteomes" id="UP001595740"/>
    </source>
</evidence>
<dbReference type="EMBL" id="JBHRXK010000001">
    <property type="protein sequence ID" value="MFC3549808.1"/>
    <property type="molecule type" value="Genomic_DNA"/>
</dbReference>
<evidence type="ECO:0000313" key="4">
    <source>
        <dbReference type="EMBL" id="MFC3549808.1"/>
    </source>
</evidence>
<dbReference type="GO" id="GO:0016757">
    <property type="term" value="F:glycosyltransferase activity"/>
    <property type="evidence" value="ECO:0007669"/>
    <property type="project" value="UniProtKB-KW"/>
</dbReference>
<accession>A0ABV7RNL7</accession>
<dbReference type="Pfam" id="PF13439">
    <property type="entry name" value="Glyco_transf_4"/>
    <property type="match status" value="1"/>
</dbReference>
<evidence type="ECO:0000259" key="2">
    <source>
        <dbReference type="Pfam" id="PF00534"/>
    </source>
</evidence>
<evidence type="ECO:0000256" key="1">
    <source>
        <dbReference type="SAM" id="MobiDB-lite"/>
    </source>
</evidence>
<gene>
    <name evidence="4" type="ORF">ACFOLC_02140</name>
</gene>
<dbReference type="RefSeq" id="WP_386757100.1">
    <property type="nucleotide sequence ID" value="NZ_JBHRXK010000001.1"/>
</dbReference>
<comment type="caution">
    <text evidence="4">The sequence shown here is derived from an EMBL/GenBank/DDBJ whole genome shotgun (WGS) entry which is preliminary data.</text>
</comment>
<keyword evidence="4" id="KW-0328">Glycosyltransferase</keyword>
<dbReference type="PANTHER" id="PTHR45947">
    <property type="entry name" value="SULFOQUINOVOSYL TRANSFERASE SQD2"/>
    <property type="match status" value="1"/>
</dbReference>
<dbReference type="SUPFAM" id="SSF53756">
    <property type="entry name" value="UDP-Glycosyltransferase/glycogen phosphorylase"/>
    <property type="match status" value="1"/>
</dbReference>
<keyword evidence="4" id="KW-0808">Transferase</keyword>
<proteinExistence type="predicted"/>
<evidence type="ECO:0000259" key="3">
    <source>
        <dbReference type="Pfam" id="PF13439"/>
    </source>
</evidence>
<reference evidence="5" key="1">
    <citation type="journal article" date="2019" name="Int. J. Syst. Evol. Microbiol.">
        <title>The Global Catalogue of Microorganisms (GCM) 10K type strain sequencing project: providing services to taxonomists for standard genome sequencing and annotation.</title>
        <authorList>
            <consortium name="The Broad Institute Genomics Platform"/>
            <consortium name="The Broad Institute Genome Sequencing Center for Infectious Disease"/>
            <person name="Wu L."/>
            <person name="Ma J."/>
        </authorList>
    </citation>
    <scope>NUCLEOTIDE SEQUENCE [LARGE SCALE GENOMIC DNA]</scope>
    <source>
        <strain evidence="5">KCTC 42875</strain>
    </source>
</reference>
<feature type="domain" description="Glycosyltransferase subfamily 4-like N-terminal" evidence="3">
    <location>
        <begin position="42"/>
        <end position="199"/>
    </location>
</feature>
<feature type="domain" description="Glycosyl transferase family 1" evidence="2">
    <location>
        <begin position="210"/>
        <end position="366"/>
    </location>
</feature>
<dbReference type="EC" id="2.4.-.-" evidence="4"/>
<dbReference type="Gene3D" id="3.40.50.2000">
    <property type="entry name" value="Glycogen Phosphorylase B"/>
    <property type="match status" value="2"/>
</dbReference>